<dbReference type="EMBL" id="JXYQ01000053">
    <property type="protein sequence ID" value="KJA09731.1"/>
    <property type="molecule type" value="Genomic_DNA"/>
</dbReference>
<dbReference type="HAMAP" id="MF_00649">
    <property type="entry name" value="DNA_gyrase_inhibitor_YacG"/>
    <property type="match status" value="1"/>
</dbReference>
<dbReference type="PANTHER" id="PTHR36150">
    <property type="entry name" value="DNA GYRASE INHIBITOR YACG"/>
    <property type="match status" value="1"/>
</dbReference>
<comment type="similarity">
    <text evidence="3">Belongs to the DNA gyrase inhibitor YacG family.</text>
</comment>
<keyword evidence="1 3" id="KW-0479">Metal-binding</keyword>
<keyword evidence="2 3" id="KW-0862">Zinc</keyword>
<comment type="caution">
    <text evidence="4">The sequence shown here is derived from an EMBL/GenBank/DDBJ whole genome shotgun (WGS) entry which is preliminary data.</text>
</comment>
<dbReference type="STRING" id="80878.RP29_15025"/>
<evidence type="ECO:0000256" key="3">
    <source>
        <dbReference type="HAMAP-Rule" id="MF_00649"/>
    </source>
</evidence>
<comment type="function">
    <text evidence="3">Inhibits all the catalytic activities of DNA gyrase by preventing its interaction with DNA. Acts by binding directly to the C-terminal domain of GyrB, which probably disrupts DNA binding by the gyrase.</text>
</comment>
<sequence>MASSTTPSEPSGQGAARTVVCPTCGGDSVYSPANRYRPFCSERCKQIDLGAWASEDFRMPAEAPPADAQYGDPRLEH</sequence>
<evidence type="ECO:0000256" key="1">
    <source>
        <dbReference type="ARBA" id="ARBA00022723"/>
    </source>
</evidence>
<feature type="binding site" evidence="3">
    <location>
        <position position="24"/>
    </location>
    <ligand>
        <name>Zn(2+)</name>
        <dbReference type="ChEBI" id="CHEBI:29105"/>
    </ligand>
</feature>
<dbReference type="Gene3D" id="3.30.50.10">
    <property type="entry name" value="Erythroid Transcription Factor GATA-1, subunit A"/>
    <property type="match status" value="1"/>
</dbReference>
<dbReference type="SUPFAM" id="SSF57716">
    <property type="entry name" value="Glucocorticoid receptor-like (DNA-binding domain)"/>
    <property type="match status" value="1"/>
</dbReference>
<evidence type="ECO:0000313" key="5">
    <source>
        <dbReference type="Proteomes" id="UP000032566"/>
    </source>
</evidence>
<dbReference type="Pfam" id="PF03884">
    <property type="entry name" value="YacG"/>
    <property type="match status" value="1"/>
</dbReference>
<evidence type="ECO:0000313" key="4">
    <source>
        <dbReference type="EMBL" id="KJA09731.1"/>
    </source>
</evidence>
<organism evidence="4 5">
    <name type="scientific">Acidovorax temperans</name>
    <dbReference type="NCBI Taxonomy" id="80878"/>
    <lineage>
        <taxon>Bacteria</taxon>
        <taxon>Pseudomonadati</taxon>
        <taxon>Pseudomonadota</taxon>
        <taxon>Betaproteobacteria</taxon>
        <taxon>Burkholderiales</taxon>
        <taxon>Comamonadaceae</taxon>
        <taxon>Acidovorax</taxon>
    </lineage>
</organism>
<accession>A0A0D7K5X3</accession>
<protein>
    <recommendedName>
        <fullName evidence="3">DNA gyrase inhibitor YacG</fullName>
    </recommendedName>
</protein>
<dbReference type="Proteomes" id="UP000032566">
    <property type="component" value="Unassembled WGS sequence"/>
</dbReference>
<gene>
    <name evidence="3" type="primary">yacG</name>
    <name evidence="4" type="ORF">RP29_15025</name>
</gene>
<dbReference type="GO" id="GO:0008657">
    <property type="term" value="F:DNA topoisomerase type II (double strand cut, ATP-hydrolyzing) inhibitor activity"/>
    <property type="evidence" value="ECO:0007669"/>
    <property type="project" value="UniProtKB-UniRule"/>
</dbReference>
<feature type="binding site" evidence="3">
    <location>
        <position position="44"/>
    </location>
    <ligand>
        <name>Zn(2+)</name>
        <dbReference type="ChEBI" id="CHEBI:29105"/>
    </ligand>
</feature>
<proteinExistence type="inferred from homology"/>
<comment type="cofactor">
    <cofactor evidence="3">
        <name>Zn(2+)</name>
        <dbReference type="ChEBI" id="CHEBI:29105"/>
    </cofactor>
    <text evidence="3">Binds 1 zinc ion.</text>
</comment>
<keyword evidence="5" id="KW-1185">Reference proteome</keyword>
<dbReference type="GO" id="GO:0008270">
    <property type="term" value="F:zinc ion binding"/>
    <property type="evidence" value="ECO:0007669"/>
    <property type="project" value="UniProtKB-UniRule"/>
</dbReference>
<dbReference type="InterPro" id="IPR013088">
    <property type="entry name" value="Znf_NHR/GATA"/>
</dbReference>
<dbReference type="AlphaFoldDB" id="A0A0D7K5X3"/>
<dbReference type="PANTHER" id="PTHR36150:SF1">
    <property type="entry name" value="DNA GYRASE INHIBITOR YACG"/>
    <property type="match status" value="1"/>
</dbReference>
<feature type="binding site" evidence="3">
    <location>
        <position position="40"/>
    </location>
    <ligand>
        <name>Zn(2+)</name>
        <dbReference type="ChEBI" id="CHEBI:29105"/>
    </ligand>
</feature>
<dbReference type="InterPro" id="IPR005584">
    <property type="entry name" value="DNA_gyrase_inhibitor_YacG"/>
</dbReference>
<comment type="subunit">
    <text evidence="3">Interacts with GyrB.</text>
</comment>
<name>A0A0D7K5X3_9BURK</name>
<dbReference type="PATRIC" id="fig|80878.5.peg.2906"/>
<dbReference type="GO" id="GO:0006355">
    <property type="term" value="P:regulation of DNA-templated transcription"/>
    <property type="evidence" value="ECO:0007669"/>
    <property type="project" value="InterPro"/>
</dbReference>
<reference evidence="4 5" key="1">
    <citation type="submission" date="2014-12" db="EMBL/GenBank/DDBJ databases">
        <title>Isolation of bacteria from lake water.</title>
        <authorList>
            <person name="Sheng K.-Y."/>
            <person name="Chin P.-S."/>
            <person name="Chan K.-G."/>
            <person name="Tan G.S."/>
        </authorList>
    </citation>
    <scope>NUCLEOTIDE SEQUENCE [LARGE SCALE GENOMIC DNA]</scope>
    <source>
        <strain evidence="4 5">KY4</strain>
    </source>
</reference>
<dbReference type="RefSeq" id="WP_044400401.1">
    <property type="nucleotide sequence ID" value="NZ_JXYQ01000053.1"/>
</dbReference>
<evidence type="ECO:0000256" key="2">
    <source>
        <dbReference type="ARBA" id="ARBA00022833"/>
    </source>
</evidence>
<feature type="binding site" evidence="3">
    <location>
        <position position="21"/>
    </location>
    <ligand>
        <name>Zn(2+)</name>
        <dbReference type="ChEBI" id="CHEBI:29105"/>
    </ligand>
</feature>
<dbReference type="OrthoDB" id="9809663at2"/>